<reference evidence="1" key="1">
    <citation type="submission" date="2015-06" db="UniProtKB">
        <authorList>
            <consortium name="EnsemblPlants"/>
        </authorList>
    </citation>
    <scope>IDENTIFICATION</scope>
</reference>
<name>M8BUQ6_AEGTA</name>
<dbReference type="EnsemblPlants" id="EMT10544">
    <property type="protein sequence ID" value="EMT10544"/>
    <property type="gene ID" value="F775_24190"/>
</dbReference>
<dbReference type="AlphaFoldDB" id="M8BUQ6"/>
<protein>
    <submittedName>
        <fullName evidence="1">Uncharacterized protein</fullName>
    </submittedName>
</protein>
<sequence>MAGCVRAGGCCLCCRVGSTVVPGRAWRQIAPTAGGEHSADNVVAAFSADDGRERVPGPCRWGGREPLAARSHDGRSGVEADGVHHARERCGHGHASRSRRRLLSAGAIHARVFEDWPRPADLRQMQDEGGGVCRGASLLLFETSPASVFHRSVSPHEADTRSVESVLITC</sequence>
<evidence type="ECO:0000313" key="1">
    <source>
        <dbReference type="EnsemblPlants" id="EMT10544"/>
    </source>
</evidence>
<proteinExistence type="predicted"/>
<accession>M8BUQ6</accession>
<organism evidence="1">
    <name type="scientific">Aegilops tauschii</name>
    <name type="common">Tausch's goatgrass</name>
    <name type="synonym">Aegilops squarrosa</name>
    <dbReference type="NCBI Taxonomy" id="37682"/>
    <lineage>
        <taxon>Eukaryota</taxon>
        <taxon>Viridiplantae</taxon>
        <taxon>Streptophyta</taxon>
        <taxon>Embryophyta</taxon>
        <taxon>Tracheophyta</taxon>
        <taxon>Spermatophyta</taxon>
        <taxon>Magnoliopsida</taxon>
        <taxon>Liliopsida</taxon>
        <taxon>Poales</taxon>
        <taxon>Poaceae</taxon>
        <taxon>BOP clade</taxon>
        <taxon>Pooideae</taxon>
        <taxon>Triticodae</taxon>
        <taxon>Triticeae</taxon>
        <taxon>Triticinae</taxon>
        <taxon>Aegilops</taxon>
    </lineage>
</organism>